<dbReference type="RefSeq" id="WP_088919892.1">
    <property type="nucleotide sequence ID" value="NZ_CP018632.1"/>
</dbReference>
<dbReference type="Gene3D" id="3.40.50.20">
    <property type="match status" value="1"/>
</dbReference>
<dbReference type="InterPro" id="IPR050179">
    <property type="entry name" value="Trans_hexapeptide_repeat"/>
</dbReference>
<evidence type="ECO:0000256" key="2">
    <source>
        <dbReference type="PIRSR" id="PIRSR620019-1"/>
    </source>
</evidence>
<keyword evidence="5" id="KW-0808">Transferase</keyword>
<dbReference type="NCBIfam" id="TIGR03570">
    <property type="entry name" value="NeuD_NnaD"/>
    <property type="match status" value="1"/>
</dbReference>
<evidence type="ECO:0000259" key="4">
    <source>
        <dbReference type="Pfam" id="PF17836"/>
    </source>
</evidence>
<evidence type="ECO:0000256" key="3">
    <source>
        <dbReference type="PIRSR" id="PIRSR620019-2"/>
    </source>
</evidence>
<gene>
    <name evidence="5" type="primary">epsM_2</name>
    <name evidence="5" type="ORF">IMCC3135_24260</name>
</gene>
<dbReference type="PANTHER" id="PTHR43300:SF7">
    <property type="entry name" value="UDP-N-ACETYLBACILLOSAMINE N-ACETYLTRANSFERASE"/>
    <property type="match status" value="1"/>
</dbReference>
<evidence type="ECO:0000313" key="6">
    <source>
        <dbReference type="Proteomes" id="UP000250079"/>
    </source>
</evidence>
<reference evidence="5 6" key="1">
    <citation type="submission" date="2016-12" db="EMBL/GenBank/DDBJ databases">
        <authorList>
            <person name="Song W.-J."/>
            <person name="Kurnit D.M."/>
        </authorList>
    </citation>
    <scope>NUCLEOTIDE SEQUENCE [LARGE SCALE GENOMIC DNA]</scope>
    <source>
        <strain evidence="5 6">IMCC3135</strain>
    </source>
</reference>
<sequence>MNPTLAVIGAGGHARVIADTARETGEWEHIEFYDDTWPQESFSGDWPLVGQLQDLLNTQPRDSLQLIVASGDNQRRHALQSRLEGLGWIMATLIHPDACISSGATLEPGCIVMAGVVINFGVTIGAASIINTRASVDHDCYLGNAVHISPGATLCGKVCIGDRTWVGAGAVVVQNIRMGSDSIIGAGATVLEDIPDDVVAVGCPARQIKSAPCVSRKPANSLRQDSK</sequence>
<dbReference type="EC" id="2.3.1.-" evidence="5"/>
<protein>
    <submittedName>
        <fullName evidence="5">Acetyltransferase EpsM</fullName>
        <ecNumber evidence="5">2.3.1.-</ecNumber>
    </submittedName>
</protein>
<dbReference type="SUPFAM" id="SSF51161">
    <property type="entry name" value="Trimeric LpxA-like enzymes"/>
    <property type="match status" value="1"/>
</dbReference>
<dbReference type="Pfam" id="PF17836">
    <property type="entry name" value="PglD_N"/>
    <property type="match status" value="1"/>
</dbReference>
<dbReference type="AlphaFoldDB" id="A0A2Z2P123"/>
<name>A0A2Z2P123_9GAMM</name>
<feature type="binding site" evidence="3">
    <location>
        <position position="147"/>
    </location>
    <ligand>
        <name>acetyl-CoA</name>
        <dbReference type="ChEBI" id="CHEBI:57288"/>
    </ligand>
</feature>
<dbReference type="Proteomes" id="UP000250079">
    <property type="component" value="Chromosome"/>
</dbReference>
<feature type="site" description="Increases basicity of active site His" evidence="2">
    <location>
        <position position="139"/>
    </location>
</feature>
<dbReference type="InterPro" id="IPR020019">
    <property type="entry name" value="AcTrfase_PglD-like"/>
</dbReference>
<keyword evidence="5" id="KW-0012">Acyltransferase</keyword>
<dbReference type="InterPro" id="IPR041561">
    <property type="entry name" value="PglD_N"/>
</dbReference>
<dbReference type="KEGG" id="gai:IMCC3135_24260"/>
<evidence type="ECO:0000256" key="1">
    <source>
        <dbReference type="ARBA" id="ARBA00007274"/>
    </source>
</evidence>
<feature type="binding site" evidence="3">
    <location>
        <position position="71"/>
    </location>
    <ligand>
        <name>substrate</name>
    </ligand>
</feature>
<feature type="active site" description="Proton acceptor" evidence="2">
    <location>
        <position position="138"/>
    </location>
</feature>
<dbReference type="OrthoDB" id="9794407at2"/>
<evidence type="ECO:0000313" key="5">
    <source>
        <dbReference type="EMBL" id="ASJ74920.1"/>
    </source>
</evidence>
<dbReference type="InterPro" id="IPR011004">
    <property type="entry name" value="Trimer_LpxA-like_sf"/>
</dbReference>
<feature type="domain" description="PglD N-terminal" evidence="4">
    <location>
        <begin position="5"/>
        <end position="83"/>
    </location>
</feature>
<keyword evidence="6" id="KW-1185">Reference proteome</keyword>
<dbReference type="Pfam" id="PF00132">
    <property type="entry name" value="Hexapep"/>
    <property type="match status" value="1"/>
</dbReference>
<accession>A0A2Z2P123</accession>
<dbReference type="CDD" id="cd03360">
    <property type="entry name" value="LbH_AT_putative"/>
    <property type="match status" value="1"/>
</dbReference>
<dbReference type="PANTHER" id="PTHR43300">
    <property type="entry name" value="ACETYLTRANSFERASE"/>
    <property type="match status" value="1"/>
</dbReference>
<comment type="similarity">
    <text evidence="1">Belongs to the transferase hexapeptide repeat family.</text>
</comment>
<dbReference type="EMBL" id="CP018632">
    <property type="protein sequence ID" value="ASJ74920.1"/>
    <property type="molecule type" value="Genomic_DNA"/>
</dbReference>
<dbReference type="InterPro" id="IPR001451">
    <property type="entry name" value="Hexapep"/>
</dbReference>
<dbReference type="Gene3D" id="2.160.10.10">
    <property type="entry name" value="Hexapeptide repeat proteins"/>
    <property type="match status" value="1"/>
</dbReference>
<dbReference type="GO" id="GO:0016746">
    <property type="term" value="F:acyltransferase activity"/>
    <property type="evidence" value="ECO:0007669"/>
    <property type="project" value="UniProtKB-KW"/>
</dbReference>
<proteinExistence type="inferred from homology"/>
<organism evidence="5 6">
    <name type="scientific">Granulosicoccus antarcticus IMCC3135</name>
    <dbReference type="NCBI Taxonomy" id="1192854"/>
    <lineage>
        <taxon>Bacteria</taxon>
        <taxon>Pseudomonadati</taxon>
        <taxon>Pseudomonadota</taxon>
        <taxon>Gammaproteobacteria</taxon>
        <taxon>Chromatiales</taxon>
        <taxon>Granulosicoccaceae</taxon>
        <taxon>Granulosicoccus</taxon>
    </lineage>
</organism>